<dbReference type="Proteomes" id="UP000293583">
    <property type="component" value="Unassembled WGS sequence"/>
</dbReference>
<keyword evidence="3" id="KW-0540">Nuclease</keyword>
<evidence type="ECO:0000256" key="4">
    <source>
        <dbReference type="ARBA" id="ARBA00022801"/>
    </source>
</evidence>
<evidence type="ECO:0000256" key="5">
    <source>
        <dbReference type="ARBA" id="ARBA00022839"/>
    </source>
</evidence>
<evidence type="ECO:0000259" key="6">
    <source>
        <dbReference type="Pfam" id="PF01368"/>
    </source>
</evidence>
<dbReference type="Gene3D" id="3.90.1640.30">
    <property type="match status" value="1"/>
</dbReference>
<dbReference type="Gene3D" id="3.10.310.30">
    <property type="match status" value="1"/>
</dbReference>
<dbReference type="NCBIfam" id="TIGR00644">
    <property type="entry name" value="recJ"/>
    <property type="match status" value="1"/>
</dbReference>
<evidence type="ECO:0000256" key="1">
    <source>
        <dbReference type="ARBA" id="ARBA00005915"/>
    </source>
</evidence>
<keyword evidence="10" id="KW-1185">Reference proteome</keyword>
<feature type="domain" description="DDH" evidence="6">
    <location>
        <begin position="83"/>
        <end position="214"/>
    </location>
</feature>
<evidence type="ECO:0000256" key="2">
    <source>
        <dbReference type="ARBA" id="ARBA00019841"/>
    </source>
</evidence>
<comment type="caution">
    <text evidence="9">The sequence shown here is derived from an EMBL/GenBank/DDBJ whole genome shotgun (WGS) entry which is preliminary data.</text>
</comment>
<dbReference type="Pfam" id="PF17768">
    <property type="entry name" value="RecJ_OB"/>
    <property type="match status" value="1"/>
</dbReference>
<dbReference type="GO" id="GO:0008409">
    <property type="term" value="F:5'-3' exonuclease activity"/>
    <property type="evidence" value="ECO:0007669"/>
    <property type="project" value="InterPro"/>
</dbReference>
<name>A0A4Q9BH37_9BACT</name>
<dbReference type="GO" id="GO:0006281">
    <property type="term" value="P:DNA repair"/>
    <property type="evidence" value="ECO:0007669"/>
    <property type="project" value="InterPro"/>
</dbReference>
<evidence type="ECO:0000259" key="8">
    <source>
        <dbReference type="Pfam" id="PF17768"/>
    </source>
</evidence>
<gene>
    <name evidence="9" type="primary">recJ</name>
    <name evidence="9" type="ORF">EWU20_01955</name>
</gene>
<protein>
    <recommendedName>
        <fullName evidence="2">Single-stranded-DNA-specific exonuclease RecJ</fullName>
    </recommendedName>
</protein>
<accession>A0A4Q9BH37</accession>
<dbReference type="InterPro" id="IPR003156">
    <property type="entry name" value="DHHA1_dom"/>
</dbReference>
<evidence type="ECO:0000256" key="3">
    <source>
        <dbReference type="ARBA" id="ARBA00022722"/>
    </source>
</evidence>
<dbReference type="SUPFAM" id="SSF64182">
    <property type="entry name" value="DHH phosphoesterases"/>
    <property type="match status" value="1"/>
</dbReference>
<evidence type="ECO:0000313" key="10">
    <source>
        <dbReference type="Proteomes" id="UP000293583"/>
    </source>
</evidence>
<feature type="domain" description="DHHA1" evidence="7">
    <location>
        <begin position="359"/>
        <end position="446"/>
    </location>
</feature>
<dbReference type="GO" id="GO:0003676">
    <property type="term" value="F:nucleic acid binding"/>
    <property type="evidence" value="ECO:0007669"/>
    <property type="project" value="InterPro"/>
</dbReference>
<organism evidence="9 10">
    <name type="scientific">Aquirufa antheringensis</name>
    <dbReference type="NCBI Taxonomy" id="2516559"/>
    <lineage>
        <taxon>Bacteria</taxon>
        <taxon>Pseudomonadati</taxon>
        <taxon>Bacteroidota</taxon>
        <taxon>Cytophagia</taxon>
        <taxon>Cytophagales</taxon>
        <taxon>Flectobacillaceae</taxon>
        <taxon>Aquirufa</taxon>
    </lineage>
</organism>
<keyword evidence="4" id="KW-0378">Hydrolase</keyword>
<dbReference type="PANTHER" id="PTHR30255:SF2">
    <property type="entry name" value="SINGLE-STRANDED-DNA-SPECIFIC EXONUCLEASE RECJ"/>
    <property type="match status" value="1"/>
</dbReference>
<proteinExistence type="inferred from homology"/>
<evidence type="ECO:0000259" key="7">
    <source>
        <dbReference type="Pfam" id="PF02272"/>
    </source>
</evidence>
<sequence length="578" mass="63614">MEPKKNWKYVPAPPAAEVEALGEALGLKNSYFLSLLVSRGIKTFQEVKDFMVPEISQLHDPFLMKDMDKAVERLGLALESGEKILIYGDYDVDGTTAVTLVYSYLAGILGADCDYYIPDRYAEGYGVSQAGIQYAKDNDYTLIISLDCGIKAHERVAWCNENGIDFIICDHHLPEATIPDAVAVLDPKRKDCPYPFKELTGAGVGFKLMMAFAVANDLELDPLWESVDLLACSIAADIVPMNGENRVLAFFGLAKLGSNPSPGLAYLLKKAKKKAPIQISDIVFSISPIINAAGRMDHAHGAVKLMLAADDQEAEALAEAVIQQNLDRRVVEKEIVGQALAMFEGNDFLLSARSTVLFNPAWHKGVVGIVASKIQDQYFRPTIILTESHGQLVGSARSVRGFDVHHALEECADLLEQFGGHTHAAGLHLKPDNLQAFIEKFERIAQEGLANISLKADLPVDIQIPLEALSLSFYDKLLVRLSPYGPGNMLPNFVSGPVFVTKSPFVMKEEHLKIYVGSTPDERGLEVVGFGMKADFYDGLCAAYEQRLPIKLVYHLEVNEYLGNRTLQLRALDFASFN</sequence>
<reference evidence="9 10" key="1">
    <citation type="submission" date="2019-02" db="EMBL/GenBank/DDBJ databases">
        <title>Genome of a new Bacteroidetes strain.</title>
        <authorList>
            <person name="Pitt A."/>
        </authorList>
    </citation>
    <scope>NUCLEOTIDE SEQUENCE [LARGE SCALE GENOMIC DNA]</scope>
    <source>
        <strain evidence="9 10">103A-SOEBACH</strain>
    </source>
</reference>
<dbReference type="AlphaFoldDB" id="A0A4Q9BH37"/>
<dbReference type="InterPro" id="IPR001667">
    <property type="entry name" value="DDH_dom"/>
</dbReference>
<feature type="domain" description="RecJ OB" evidence="8">
    <location>
        <begin position="460"/>
        <end position="571"/>
    </location>
</feature>
<dbReference type="InterPro" id="IPR004610">
    <property type="entry name" value="RecJ"/>
</dbReference>
<comment type="similarity">
    <text evidence="1">Belongs to the RecJ family.</text>
</comment>
<dbReference type="InterPro" id="IPR038763">
    <property type="entry name" value="DHH_sf"/>
</dbReference>
<keyword evidence="5 9" id="KW-0269">Exonuclease</keyword>
<dbReference type="PANTHER" id="PTHR30255">
    <property type="entry name" value="SINGLE-STRANDED-DNA-SPECIFIC EXONUCLEASE RECJ"/>
    <property type="match status" value="1"/>
</dbReference>
<dbReference type="Pfam" id="PF01368">
    <property type="entry name" value="DHH"/>
    <property type="match status" value="1"/>
</dbReference>
<dbReference type="GO" id="GO:0006310">
    <property type="term" value="P:DNA recombination"/>
    <property type="evidence" value="ECO:0007669"/>
    <property type="project" value="InterPro"/>
</dbReference>
<dbReference type="InterPro" id="IPR041122">
    <property type="entry name" value="RecJ_OB"/>
</dbReference>
<dbReference type="InterPro" id="IPR051673">
    <property type="entry name" value="SSDNA_exonuclease_RecJ"/>
</dbReference>
<dbReference type="RefSeq" id="WP_130922534.1">
    <property type="nucleotide sequence ID" value="NZ_JAANOM010000002.1"/>
</dbReference>
<evidence type="ECO:0000313" key="9">
    <source>
        <dbReference type="EMBL" id="TBH75366.1"/>
    </source>
</evidence>
<dbReference type="EMBL" id="SEWY01000001">
    <property type="protein sequence ID" value="TBH75366.1"/>
    <property type="molecule type" value="Genomic_DNA"/>
</dbReference>
<dbReference type="Pfam" id="PF02272">
    <property type="entry name" value="DHHA1"/>
    <property type="match status" value="1"/>
</dbReference>
<dbReference type="OrthoDB" id="9809852at2"/>